<dbReference type="GO" id="GO:0005524">
    <property type="term" value="F:ATP binding"/>
    <property type="evidence" value="ECO:0007669"/>
    <property type="project" value="TreeGrafter"/>
</dbReference>
<organism evidence="2 3">
    <name type="scientific">Mesorhizobium kowhaii</name>
    <dbReference type="NCBI Taxonomy" id="1300272"/>
    <lineage>
        <taxon>Bacteria</taxon>
        <taxon>Pseudomonadati</taxon>
        <taxon>Pseudomonadota</taxon>
        <taxon>Alphaproteobacteria</taxon>
        <taxon>Hyphomicrobiales</taxon>
        <taxon>Phyllobacteriaceae</taxon>
        <taxon>Mesorhizobium</taxon>
    </lineage>
</organism>
<evidence type="ECO:0000313" key="3">
    <source>
        <dbReference type="Proteomes" id="UP000248616"/>
    </source>
</evidence>
<dbReference type="InterPro" id="IPR011006">
    <property type="entry name" value="CheY-like_superfamily"/>
</dbReference>
<dbReference type="EMBL" id="MZXV01000048">
    <property type="protein sequence ID" value="PZV36519.1"/>
    <property type="molecule type" value="Genomic_DNA"/>
</dbReference>
<dbReference type="PANTHER" id="PTHR43384">
    <property type="entry name" value="SEPTUM SITE-DETERMINING PROTEIN MIND HOMOLOG, CHLOROPLASTIC-RELATED"/>
    <property type="match status" value="1"/>
</dbReference>
<dbReference type="Gene3D" id="3.40.50.300">
    <property type="entry name" value="P-loop containing nucleotide triphosphate hydrolases"/>
    <property type="match status" value="1"/>
</dbReference>
<dbReference type="GO" id="GO:0009898">
    <property type="term" value="C:cytoplasmic side of plasma membrane"/>
    <property type="evidence" value="ECO:0007669"/>
    <property type="project" value="TreeGrafter"/>
</dbReference>
<feature type="domain" description="AAA" evidence="1">
    <location>
        <begin position="139"/>
        <end position="307"/>
    </location>
</feature>
<comment type="caution">
    <text evidence="2">The sequence shown here is derived from an EMBL/GenBank/DDBJ whole genome shotgun (WGS) entry which is preliminary data.</text>
</comment>
<dbReference type="PANTHER" id="PTHR43384:SF13">
    <property type="entry name" value="SLR0110 PROTEIN"/>
    <property type="match status" value="1"/>
</dbReference>
<reference evidence="3" key="1">
    <citation type="submission" date="2017-03" db="EMBL/GenBank/DDBJ databases">
        <authorList>
            <person name="Safronova V.I."/>
            <person name="Sazanova A.L."/>
            <person name="Chirak E.R."/>
        </authorList>
    </citation>
    <scope>NUCLEOTIDE SEQUENCE [LARGE SCALE GENOMIC DNA]</scope>
    <source>
        <strain evidence="3">Ach-343</strain>
    </source>
</reference>
<dbReference type="RefSeq" id="WP_111546083.1">
    <property type="nucleotide sequence ID" value="NZ_MZXV01000048.1"/>
</dbReference>
<evidence type="ECO:0000259" key="1">
    <source>
        <dbReference type="Pfam" id="PF13614"/>
    </source>
</evidence>
<dbReference type="OrthoDB" id="8281972at2"/>
<evidence type="ECO:0000313" key="2">
    <source>
        <dbReference type="EMBL" id="PZV36519.1"/>
    </source>
</evidence>
<dbReference type="InterPro" id="IPR027417">
    <property type="entry name" value="P-loop_NTPase"/>
</dbReference>
<dbReference type="InterPro" id="IPR050625">
    <property type="entry name" value="ParA/MinD_ATPase"/>
</dbReference>
<protein>
    <submittedName>
        <fullName evidence="2">Pilus assembly protein</fullName>
    </submittedName>
</protein>
<name>A0A2W7CS40_9HYPH</name>
<dbReference type="InterPro" id="IPR025669">
    <property type="entry name" value="AAA_dom"/>
</dbReference>
<dbReference type="SUPFAM" id="SSF52540">
    <property type="entry name" value="P-loop containing nucleoside triphosphate hydrolases"/>
    <property type="match status" value="1"/>
</dbReference>
<sequence>MNAINTKVTPTKRKQVALFSSDPNFKREVATRLDALAIYDVRVSETADFLKGPPADTRPGIVILDLGNGELLGRPGIVEARALWAAVPLIAVSDELTSEQTRVLVRMNASDWLHKPLDGKELLNAVTFHDTGNQGTKSRIITFISASGGAGATTLALSAAEHLASKSTERAASTCLVDLDFQSANCGAYLNLFNQFDLAGIIGQPERLDVELMDVIKLSRPSGLTLYAFERPQLPFEPQGSDFVFRLLDLVAYRFDDIVIDLPNIETPWHNSVLSTSDEIFIVFELNVASLRQGKRLYKKIRELRGNAVNITLVANKHKRKWFGNHFSRSELEKIFKAPHIKSVALDNALLTDALNRAILPSEVDGRARFNKDLKRMFKERLDDAAAR</sequence>
<dbReference type="Gene3D" id="3.40.50.2300">
    <property type="match status" value="1"/>
</dbReference>
<dbReference type="AlphaFoldDB" id="A0A2W7CS40"/>
<dbReference type="GO" id="GO:0016887">
    <property type="term" value="F:ATP hydrolysis activity"/>
    <property type="evidence" value="ECO:0007669"/>
    <property type="project" value="TreeGrafter"/>
</dbReference>
<dbReference type="GO" id="GO:0005829">
    <property type="term" value="C:cytosol"/>
    <property type="evidence" value="ECO:0007669"/>
    <property type="project" value="TreeGrafter"/>
</dbReference>
<accession>A0A2W7CS40</accession>
<gene>
    <name evidence="2" type="ORF">B5V02_21065</name>
</gene>
<proteinExistence type="predicted"/>
<dbReference type="Proteomes" id="UP000248616">
    <property type="component" value="Unassembled WGS sequence"/>
</dbReference>
<dbReference type="SUPFAM" id="SSF52172">
    <property type="entry name" value="CheY-like"/>
    <property type="match status" value="1"/>
</dbReference>
<keyword evidence="3" id="KW-1185">Reference proteome</keyword>
<dbReference type="GO" id="GO:0051782">
    <property type="term" value="P:negative regulation of cell division"/>
    <property type="evidence" value="ECO:0007669"/>
    <property type="project" value="TreeGrafter"/>
</dbReference>
<dbReference type="Pfam" id="PF13614">
    <property type="entry name" value="AAA_31"/>
    <property type="match status" value="1"/>
</dbReference>